<accession>A0A7J6VWE4</accession>
<reference evidence="1 2" key="1">
    <citation type="submission" date="2020-06" db="EMBL/GenBank/DDBJ databases">
        <title>Transcriptomic and genomic resources for Thalictrum thalictroides and T. hernandezii: Facilitating candidate gene discovery in an emerging model plant lineage.</title>
        <authorList>
            <person name="Arias T."/>
            <person name="Riano-Pachon D.M."/>
            <person name="Di Stilio V.S."/>
        </authorList>
    </citation>
    <scope>NUCLEOTIDE SEQUENCE [LARGE SCALE GENOMIC DNA]</scope>
    <source>
        <strain evidence="2">cv. WT478/WT964</strain>
        <tissue evidence="1">Leaves</tissue>
    </source>
</reference>
<sequence>MNDIPVHSRKYETVRCLADKIIDENLEEGCEVLHEVNRTVLSNAFARTLRHFEAALLEQERERVHGINGSGSLDYRLSWVWNAVRVMKDGAMSRVGGLMKEETSSRPVGWSADKFAAEILWLAQKLIACANGEEAVSRWGSASSLALLALSADPRIQGTMVKVSALLFKHVKEMGAEGFEWKNEEQRERKKSILTSWLPFLCQASIGIDTPVLSNAEKMELERVLEQIIETLKHEDEQEKVLALWLHHFTSSPLSDWPNLQACYSRWCSASRKLLVA</sequence>
<dbReference type="InterPro" id="IPR038920">
    <property type="entry name" value="At3g05675-like"/>
</dbReference>
<dbReference type="AlphaFoldDB" id="A0A7J6VWE4"/>
<dbReference type="UniPathway" id="UPA00143"/>
<proteinExistence type="predicted"/>
<gene>
    <name evidence="1" type="ORF">FRX31_021486</name>
</gene>
<comment type="caution">
    <text evidence="1">The sequence shown here is derived from an EMBL/GenBank/DDBJ whole genome shotgun (WGS) entry which is preliminary data.</text>
</comment>
<evidence type="ECO:0000313" key="1">
    <source>
        <dbReference type="EMBL" id="KAF5188928.1"/>
    </source>
</evidence>
<dbReference type="Proteomes" id="UP000554482">
    <property type="component" value="Unassembled WGS sequence"/>
</dbReference>
<dbReference type="PANTHER" id="PTHR31060:SF4">
    <property type="entry name" value="1,8-CINEOLE SYNTHASE"/>
    <property type="match status" value="1"/>
</dbReference>
<dbReference type="EMBL" id="JABWDY010026156">
    <property type="protein sequence ID" value="KAF5188928.1"/>
    <property type="molecule type" value="Genomic_DNA"/>
</dbReference>
<keyword evidence="2" id="KW-1185">Reference proteome</keyword>
<dbReference type="PANTHER" id="PTHR31060">
    <property type="entry name" value="OSJNBA0011J08.25 PROTEIN-RELATED"/>
    <property type="match status" value="1"/>
</dbReference>
<protein>
    <submittedName>
        <fullName evidence="1">1,8-cineole synthase</fullName>
    </submittedName>
</protein>
<dbReference type="OrthoDB" id="678132at2759"/>
<dbReference type="GO" id="GO:0016567">
    <property type="term" value="P:protein ubiquitination"/>
    <property type="evidence" value="ECO:0007669"/>
    <property type="project" value="UniProtKB-UniPathway"/>
</dbReference>
<evidence type="ECO:0000313" key="2">
    <source>
        <dbReference type="Proteomes" id="UP000554482"/>
    </source>
</evidence>
<name>A0A7J6VWE4_THATH</name>
<organism evidence="1 2">
    <name type="scientific">Thalictrum thalictroides</name>
    <name type="common">Rue-anemone</name>
    <name type="synonym">Anemone thalictroides</name>
    <dbReference type="NCBI Taxonomy" id="46969"/>
    <lineage>
        <taxon>Eukaryota</taxon>
        <taxon>Viridiplantae</taxon>
        <taxon>Streptophyta</taxon>
        <taxon>Embryophyta</taxon>
        <taxon>Tracheophyta</taxon>
        <taxon>Spermatophyta</taxon>
        <taxon>Magnoliopsida</taxon>
        <taxon>Ranunculales</taxon>
        <taxon>Ranunculaceae</taxon>
        <taxon>Thalictroideae</taxon>
        <taxon>Thalictrum</taxon>
    </lineage>
</organism>